<dbReference type="GO" id="GO:0071108">
    <property type="term" value="P:protein K48-linked deubiquitination"/>
    <property type="evidence" value="ECO:0007669"/>
    <property type="project" value="TreeGrafter"/>
</dbReference>
<comment type="caution">
    <text evidence="9">The sequence shown here is derived from an EMBL/GenBank/DDBJ whole genome shotgun (WGS) entry which is preliminary data.</text>
</comment>
<dbReference type="GO" id="GO:0006508">
    <property type="term" value="P:proteolysis"/>
    <property type="evidence" value="ECO:0007669"/>
    <property type="project" value="UniProtKB-KW"/>
</dbReference>
<feature type="compositionally biased region" description="Basic and acidic residues" evidence="7">
    <location>
        <begin position="187"/>
        <end position="199"/>
    </location>
</feature>
<evidence type="ECO:0000256" key="4">
    <source>
        <dbReference type="ARBA" id="ARBA00022786"/>
    </source>
</evidence>
<evidence type="ECO:0000256" key="6">
    <source>
        <dbReference type="ARBA" id="ARBA00022807"/>
    </source>
</evidence>
<feature type="compositionally biased region" description="Acidic residues" evidence="7">
    <location>
        <begin position="328"/>
        <end position="340"/>
    </location>
</feature>
<sequence>MNGDRTSTQSNNSKGCTCGFKHFWDGNEYDNVPKVIDVSLEWNGKKIEEQVFWFDNESDPSLNSNVYEMATSVVQKHFPGEFGSETVVRRVVDKILRETELKKNEEAPARLSDTQPMDTDDQQVTPTTPSKIILTGPKHKTLHKEELTMNEAERLTKARITHRAAFSEKRKSAKQSPEKLSGGAKHGKQETQKAGKENTKPQSMASATKPPPQGNPSQAKPSDVRIRLTSSSGKTATITLKPSSTYADLQETILAELGIPNERQKIRYGFPPRVLKAPEDEHATLPLTNGDRVSVEELPDLKAQEEEQLTKEPETESMDVEVKGKENIEEDGASSSEDLEGVDRENLASDLLSILQGALKVDQWESVKHKPELFDRGGMIYDQIVSKLGPLRDDMHCNVTGLPGKTLAYNAKEDRFEICLGQKHIRVQPLGAETSSQARACASDAAPLRRPRDEREGLGAFSGALRHRDASEGRAAFSGAGRTLGGSTKTDNEQ</sequence>
<name>A0A7D9K780_PARCT</name>
<feature type="compositionally biased region" description="Basic and acidic residues" evidence="7">
    <location>
        <begin position="143"/>
        <end position="156"/>
    </location>
</feature>
<dbReference type="AlphaFoldDB" id="A0A7D9K780"/>
<dbReference type="EMBL" id="CACRXK020030001">
    <property type="protein sequence ID" value="CAB4042378.1"/>
    <property type="molecule type" value="Genomic_DNA"/>
</dbReference>
<dbReference type="InterPro" id="IPR048857">
    <property type="entry name" value="OTU1_Ubl"/>
</dbReference>
<keyword evidence="3" id="KW-0645">Protease</keyword>
<evidence type="ECO:0000256" key="3">
    <source>
        <dbReference type="ARBA" id="ARBA00022670"/>
    </source>
</evidence>
<evidence type="ECO:0000256" key="7">
    <source>
        <dbReference type="SAM" id="MobiDB-lite"/>
    </source>
</evidence>
<feature type="non-terminal residue" evidence="9">
    <location>
        <position position="1"/>
    </location>
</feature>
<dbReference type="InterPro" id="IPR000626">
    <property type="entry name" value="Ubiquitin-like_dom"/>
</dbReference>
<organism evidence="9 10">
    <name type="scientific">Paramuricea clavata</name>
    <name type="common">Red gorgonian</name>
    <name type="synonym">Violescent sea-whip</name>
    <dbReference type="NCBI Taxonomy" id="317549"/>
    <lineage>
        <taxon>Eukaryota</taxon>
        <taxon>Metazoa</taxon>
        <taxon>Cnidaria</taxon>
        <taxon>Anthozoa</taxon>
        <taxon>Octocorallia</taxon>
        <taxon>Malacalcyonacea</taxon>
        <taxon>Plexauridae</taxon>
        <taxon>Paramuricea</taxon>
    </lineage>
</organism>
<dbReference type="Pfam" id="PF21403">
    <property type="entry name" value="OTU1_UBXL"/>
    <property type="match status" value="1"/>
</dbReference>
<dbReference type="GO" id="GO:0016567">
    <property type="term" value="P:protein ubiquitination"/>
    <property type="evidence" value="ECO:0007669"/>
    <property type="project" value="InterPro"/>
</dbReference>
<dbReference type="CDD" id="cd17059">
    <property type="entry name" value="Ubl_OTU1"/>
    <property type="match status" value="1"/>
</dbReference>
<keyword evidence="6" id="KW-0788">Thiol protease</keyword>
<dbReference type="OrthoDB" id="10012024at2759"/>
<evidence type="ECO:0000259" key="8">
    <source>
        <dbReference type="PROSITE" id="PS50053"/>
    </source>
</evidence>
<feature type="domain" description="Ubiquitin-like" evidence="8">
    <location>
        <begin position="224"/>
        <end position="276"/>
    </location>
</feature>
<evidence type="ECO:0000256" key="1">
    <source>
        <dbReference type="ARBA" id="ARBA00000707"/>
    </source>
</evidence>
<reference evidence="9" key="1">
    <citation type="submission" date="2020-04" db="EMBL/GenBank/DDBJ databases">
        <authorList>
            <person name="Alioto T."/>
            <person name="Alioto T."/>
            <person name="Gomez Garrido J."/>
        </authorList>
    </citation>
    <scope>NUCLEOTIDE SEQUENCE</scope>
    <source>
        <strain evidence="9">A484AB</strain>
    </source>
</reference>
<evidence type="ECO:0000256" key="2">
    <source>
        <dbReference type="ARBA" id="ARBA00012759"/>
    </source>
</evidence>
<dbReference type="Gene3D" id="3.10.20.90">
    <property type="entry name" value="Phosphatidylinositol 3-kinase Catalytic Subunit, Chain A, domain 1"/>
    <property type="match status" value="1"/>
</dbReference>
<dbReference type="GO" id="GO:0090168">
    <property type="term" value="P:Golgi reassembly"/>
    <property type="evidence" value="ECO:0007669"/>
    <property type="project" value="TreeGrafter"/>
</dbReference>
<dbReference type="PROSITE" id="PS50053">
    <property type="entry name" value="UBIQUITIN_2"/>
    <property type="match status" value="1"/>
</dbReference>
<evidence type="ECO:0000313" key="10">
    <source>
        <dbReference type="Proteomes" id="UP001152795"/>
    </source>
</evidence>
<feature type="compositionally biased region" description="Low complexity" evidence="7">
    <location>
        <begin position="113"/>
        <end position="129"/>
    </location>
</feature>
<feature type="compositionally biased region" description="Basic and acidic residues" evidence="7">
    <location>
        <begin position="304"/>
        <end position="327"/>
    </location>
</feature>
<dbReference type="SUPFAM" id="SSF54236">
    <property type="entry name" value="Ubiquitin-like"/>
    <property type="match status" value="1"/>
</dbReference>
<keyword evidence="4" id="KW-0833">Ubl conjugation pathway</keyword>
<feature type="compositionally biased region" description="Polar residues" evidence="7">
    <location>
        <begin position="228"/>
        <end position="242"/>
    </location>
</feature>
<gene>
    <name evidence="9" type="ORF">PACLA_8A066687</name>
</gene>
<keyword evidence="5" id="KW-0378">Hydrolase</keyword>
<evidence type="ECO:0000313" key="9">
    <source>
        <dbReference type="EMBL" id="CAB4042378.1"/>
    </source>
</evidence>
<feature type="region of interest" description="Disordered" evidence="7">
    <location>
        <begin position="103"/>
        <end position="242"/>
    </location>
</feature>
<dbReference type="Proteomes" id="UP001152795">
    <property type="component" value="Unassembled WGS sequence"/>
</dbReference>
<dbReference type="InterPro" id="IPR029071">
    <property type="entry name" value="Ubiquitin-like_domsf"/>
</dbReference>
<accession>A0A7D9K780</accession>
<proteinExistence type="predicted"/>
<comment type="catalytic activity">
    <reaction evidence="1">
        <text>Thiol-dependent hydrolysis of ester, thioester, amide, peptide and isopeptide bonds formed by the C-terminal Gly of ubiquitin (a 76-residue protein attached to proteins as an intracellular targeting signal).</text>
        <dbReference type="EC" id="3.4.19.12"/>
    </reaction>
</comment>
<dbReference type="InterPro" id="IPR039087">
    <property type="entry name" value="VCPIP1"/>
</dbReference>
<dbReference type="PANTHER" id="PTHR14843:SF2">
    <property type="entry name" value="DEUBIQUITINATING PROTEIN VCPIP1"/>
    <property type="match status" value="1"/>
</dbReference>
<dbReference type="GO" id="GO:0004843">
    <property type="term" value="F:cysteine-type deubiquitinase activity"/>
    <property type="evidence" value="ECO:0007669"/>
    <property type="project" value="UniProtKB-EC"/>
</dbReference>
<feature type="compositionally biased region" description="Polar residues" evidence="7">
    <location>
        <begin position="485"/>
        <end position="494"/>
    </location>
</feature>
<keyword evidence="10" id="KW-1185">Reference proteome</keyword>
<dbReference type="GO" id="GO:0035871">
    <property type="term" value="P:protein K11-linked deubiquitination"/>
    <property type="evidence" value="ECO:0007669"/>
    <property type="project" value="TreeGrafter"/>
</dbReference>
<feature type="region of interest" description="Disordered" evidence="7">
    <location>
        <begin position="447"/>
        <end position="494"/>
    </location>
</feature>
<feature type="region of interest" description="Disordered" evidence="7">
    <location>
        <begin position="304"/>
        <end position="342"/>
    </location>
</feature>
<evidence type="ECO:0000256" key="5">
    <source>
        <dbReference type="ARBA" id="ARBA00022801"/>
    </source>
</evidence>
<dbReference type="EC" id="3.4.19.12" evidence="2"/>
<dbReference type="PANTHER" id="PTHR14843">
    <property type="entry name" value="DEUBIQUITINATING PROTEIN VCIP135"/>
    <property type="match status" value="1"/>
</dbReference>
<protein>
    <recommendedName>
        <fullName evidence="2">ubiquitinyl hydrolase 1</fullName>
        <ecNumber evidence="2">3.4.19.12</ecNumber>
    </recommendedName>
</protein>
<dbReference type="GO" id="GO:0016320">
    <property type="term" value="P:endoplasmic reticulum membrane fusion"/>
    <property type="evidence" value="ECO:0007669"/>
    <property type="project" value="TreeGrafter"/>
</dbReference>